<dbReference type="AlphaFoldDB" id="A0A6A6VSZ5"/>
<feature type="transmembrane region" description="Helical" evidence="1">
    <location>
        <begin position="35"/>
        <end position="59"/>
    </location>
</feature>
<dbReference type="GeneID" id="54489687"/>
<dbReference type="Proteomes" id="UP000799437">
    <property type="component" value="Unassembled WGS sequence"/>
</dbReference>
<evidence type="ECO:0000313" key="2">
    <source>
        <dbReference type="EMBL" id="KAF2752367.1"/>
    </source>
</evidence>
<keyword evidence="1" id="KW-1133">Transmembrane helix</keyword>
<proteinExistence type="predicted"/>
<organism evidence="2 3">
    <name type="scientific">Pseudovirgaria hyperparasitica</name>
    <dbReference type="NCBI Taxonomy" id="470096"/>
    <lineage>
        <taxon>Eukaryota</taxon>
        <taxon>Fungi</taxon>
        <taxon>Dikarya</taxon>
        <taxon>Ascomycota</taxon>
        <taxon>Pezizomycotina</taxon>
        <taxon>Dothideomycetes</taxon>
        <taxon>Dothideomycetes incertae sedis</taxon>
        <taxon>Acrospermales</taxon>
        <taxon>Acrospermaceae</taxon>
        <taxon>Pseudovirgaria</taxon>
    </lineage>
</organism>
<name>A0A6A6VSZ5_9PEZI</name>
<sequence>MRGWPSALLIIVVTVLGLNLLLQNLNLLEILNFEAILLLILVAFIPILALSWVVFNYILGVITRLRWEDGHGHDGRERSEV</sequence>
<keyword evidence="1" id="KW-0472">Membrane</keyword>
<gene>
    <name evidence="2" type="ORF">EJ05DRAFT_515693</name>
</gene>
<evidence type="ECO:0000256" key="1">
    <source>
        <dbReference type="SAM" id="Phobius"/>
    </source>
</evidence>
<dbReference type="EMBL" id="ML996670">
    <property type="protein sequence ID" value="KAF2752367.1"/>
    <property type="molecule type" value="Genomic_DNA"/>
</dbReference>
<protein>
    <submittedName>
        <fullName evidence="2">Uncharacterized protein</fullName>
    </submittedName>
</protein>
<dbReference type="RefSeq" id="XP_033594825.1">
    <property type="nucleotide sequence ID" value="XM_033748633.1"/>
</dbReference>
<keyword evidence="3" id="KW-1185">Reference proteome</keyword>
<feature type="transmembrane region" description="Helical" evidence="1">
    <location>
        <begin position="7"/>
        <end position="23"/>
    </location>
</feature>
<evidence type="ECO:0000313" key="3">
    <source>
        <dbReference type="Proteomes" id="UP000799437"/>
    </source>
</evidence>
<keyword evidence="1" id="KW-0812">Transmembrane</keyword>
<reference evidence="2" key="1">
    <citation type="journal article" date="2020" name="Stud. Mycol.">
        <title>101 Dothideomycetes genomes: a test case for predicting lifestyles and emergence of pathogens.</title>
        <authorList>
            <person name="Haridas S."/>
            <person name="Albert R."/>
            <person name="Binder M."/>
            <person name="Bloem J."/>
            <person name="Labutti K."/>
            <person name="Salamov A."/>
            <person name="Andreopoulos B."/>
            <person name="Baker S."/>
            <person name="Barry K."/>
            <person name="Bills G."/>
            <person name="Bluhm B."/>
            <person name="Cannon C."/>
            <person name="Castanera R."/>
            <person name="Culley D."/>
            <person name="Daum C."/>
            <person name="Ezra D."/>
            <person name="Gonzalez J."/>
            <person name="Henrissat B."/>
            <person name="Kuo A."/>
            <person name="Liang C."/>
            <person name="Lipzen A."/>
            <person name="Lutzoni F."/>
            <person name="Magnuson J."/>
            <person name="Mondo S."/>
            <person name="Nolan M."/>
            <person name="Ohm R."/>
            <person name="Pangilinan J."/>
            <person name="Park H.-J."/>
            <person name="Ramirez L."/>
            <person name="Alfaro M."/>
            <person name="Sun H."/>
            <person name="Tritt A."/>
            <person name="Yoshinaga Y."/>
            <person name="Zwiers L.-H."/>
            <person name="Turgeon B."/>
            <person name="Goodwin S."/>
            <person name="Spatafora J."/>
            <person name="Crous P."/>
            <person name="Grigoriev I."/>
        </authorList>
    </citation>
    <scope>NUCLEOTIDE SEQUENCE</scope>
    <source>
        <strain evidence="2">CBS 121739</strain>
    </source>
</reference>
<accession>A0A6A6VSZ5</accession>